<dbReference type="EMBL" id="AKHW03006480">
    <property type="protein sequence ID" value="KYO19971.1"/>
    <property type="molecule type" value="Genomic_DNA"/>
</dbReference>
<evidence type="ECO:0000313" key="2">
    <source>
        <dbReference type="Proteomes" id="UP000050525"/>
    </source>
</evidence>
<protein>
    <submittedName>
        <fullName evidence="1">Uncharacterized protein</fullName>
    </submittedName>
</protein>
<sequence length="85" mass="9715">MQLSHLFPYKPGAAFEASLGSLPYHEFLQSSMDPVAQNIMGMKTSRNFYWEMRGKCNPTANPEGTLWGFSNLHPGLLRRWAKIQQ</sequence>
<gene>
    <name evidence="1" type="ORF">Y1Q_0021905</name>
</gene>
<dbReference type="AlphaFoldDB" id="A0A151M659"/>
<name>A0A151M659_ALLMI</name>
<reference evidence="1 2" key="1">
    <citation type="journal article" date="2012" name="Genome Biol.">
        <title>Sequencing three crocodilian genomes to illuminate the evolution of archosaurs and amniotes.</title>
        <authorList>
            <person name="St John J.A."/>
            <person name="Braun E.L."/>
            <person name="Isberg S.R."/>
            <person name="Miles L.G."/>
            <person name="Chong A.Y."/>
            <person name="Gongora J."/>
            <person name="Dalzell P."/>
            <person name="Moran C."/>
            <person name="Bed'hom B."/>
            <person name="Abzhanov A."/>
            <person name="Burgess S.C."/>
            <person name="Cooksey A.M."/>
            <person name="Castoe T.A."/>
            <person name="Crawford N.G."/>
            <person name="Densmore L.D."/>
            <person name="Drew J.C."/>
            <person name="Edwards S.V."/>
            <person name="Faircloth B.C."/>
            <person name="Fujita M.K."/>
            <person name="Greenwold M.J."/>
            <person name="Hoffmann F.G."/>
            <person name="Howard J.M."/>
            <person name="Iguchi T."/>
            <person name="Janes D.E."/>
            <person name="Khan S.Y."/>
            <person name="Kohno S."/>
            <person name="de Koning A.J."/>
            <person name="Lance S.L."/>
            <person name="McCarthy F.M."/>
            <person name="McCormack J.E."/>
            <person name="Merchant M.E."/>
            <person name="Peterson D.G."/>
            <person name="Pollock D.D."/>
            <person name="Pourmand N."/>
            <person name="Raney B.J."/>
            <person name="Roessler K.A."/>
            <person name="Sanford J.R."/>
            <person name="Sawyer R.H."/>
            <person name="Schmidt C.J."/>
            <person name="Triplett E.W."/>
            <person name="Tuberville T.D."/>
            <person name="Venegas-Anaya M."/>
            <person name="Howard J.T."/>
            <person name="Jarvis E.D."/>
            <person name="Guillette L.J.Jr."/>
            <person name="Glenn T.C."/>
            <person name="Green R.E."/>
            <person name="Ray D.A."/>
        </authorList>
    </citation>
    <scope>NUCLEOTIDE SEQUENCE [LARGE SCALE GENOMIC DNA]</scope>
    <source>
        <strain evidence="1">KSC_2009_1</strain>
    </source>
</reference>
<comment type="caution">
    <text evidence="1">The sequence shown here is derived from an EMBL/GenBank/DDBJ whole genome shotgun (WGS) entry which is preliminary data.</text>
</comment>
<evidence type="ECO:0000313" key="1">
    <source>
        <dbReference type="EMBL" id="KYO19971.1"/>
    </source>
</evidence>
<dbReference type="Proteomes" id="UP000050525">
    <property type="component" value="Unassembled WGS sequence"/>
</dbReference>
<organism evidence="1 2">
    <name type="scientific">Alligator mississippiensis</name>
    <name type="common">American alligator</name>
    <dbReference type="NCBI Taxonomy" id="8496"/>
    <lineage>
        <taxon>Eukaryota</taxon>
        <taxon>Metazoa</taxon>
        <taxon>Chordata</taxon>
        <taxon>Craniata</taxon>
        <taxon>Vertebrata</taxon>
        <taxon>Euteleostomi</taxon>
        <taxon>Archelosauria</taxon>
        <taxon>Archosauria</taxon>
        <taxon>Crocodylia</taxon>
        <taxon>Alligatoridae</taxon>
        <taxon>Alligatorinae</taxon>
        <taxon>Alligator</taxon>
    </lineage>
</organism>
<accession>A0A151M659</accession>
<keyword evidence="2" id="KW-1185">Reference proteome</keyword>
<proteinExistence type="predicted"/>